<evidence type="ECO:0000256" key="2">
    <source>
        <dbReference type="ARBA" id="ARBA00004448"/>
    </source>
</evidence>
<dbReference type="PRINTS" id="PR01166">
    <property type="entry name" value="CYCOXIDASEII"/>
</dbReference>
<dbReference type="PROSITE" id="PS50857">
    <property type="entry name" value="COX2_CUA"/>
    <property type="match status" value="1"/>
</dbReference>
<keyword evidence="18 21" id="KW-0472">Membrane</keyword>
<evidence type="ECO:0000256" key="21">
    <source>
        <dbReference type="SAM" id="Phobius"/>
    </source>
</evidence>
<evidence type="ECO:0000256" key="1">
    <source>
        <dbReference type="ARBA" id="ARBA00001935"/>
    </source>
</evidence>
<evidence type="ECO:0000256" key="4">
    <source>
        <dbReference type="ARBA" id="ARBA00011164"/>
    </source>
</evidence>
<evidence type="ECO:0000256" key="20">
    <source>
        <dbReference type="ARBA" id="ARBA00049512"/>
    </source>
</evidence>
<evidence type="ECO:0000256" key="11">
    <source>
        <dbReference type="ARBA" id="ARBA00022792"/>
    </source>
</evidence>
<dbReference type="GO" id="GO:0005507">
    <property type="term" value="F:copper ion binding"/>
    <property type="evidence" value="ECO:0007669"/>
    <property type="project" value="InterPro"/>
</dbReference>
<keyword evidence="14" id="KW-0249">Electron transport</keyword>
<dbReference type="PROSITE" id="PS00078">
    <property type="entry name" value="COX2"/>
    <property type="match status" value="1"/>
</dbReference>
<comment type="subunit">
    <text evidence="4">Component of the cytochrome c oxidase (complex IV, CIV), a multisubunit enzyme composed of a catalytic core of 3 subunits and several supernumerary subunits. The complex exists as a monomer or a dimer and forms supercomplexes (SCs) in the inner mitochondrial membrane with ubiquinol-cytochrome c oxidoreductase (cytochrome b-c1 complex, complex III, CIII).</text>
</comment>
<dbReference type="InterPro" id="IPR008972">
    <property type="entry name" value="Cupredoxin"/>
</dbReference>
<evidence type="ECO:0000256" key="5">
    <source>
        <dbReference type="ARBA" id="ARBA00012949"/>
    </source>
</evidence>
<reference evidence="24" key="1">
    <citation type="journal article" date="2014" name="Mol. Biochem. Parasitol.">
        <title>Mitochondrial genomes of Meloidogyne chitwoodi and M. incognita (Nematoda: Tylenchina): comparative analysis, gene order and phylogenetic relationships with other nematodes.</title>
        <authorList>
            <person name="Humphreys-Pereira D.A."/>
            <person name="Elling A.A."/>
        </authorList>
    </citation>
    <scope>NUCLEOTIDE SEQUENCE</scope>
</reference>
<evidence type="ECO:0000256" key="15">
    <source>
        <dbReference type="ARBA" id="ARBA00022989"/>
    </source>
</evidence>
<dbReference type="InterPro" id="IPR002429">
    <property type="entry name" value="CcO_II-like_C"/>
</dbReference>
<gene>
    <name evidence="24" type="primary">cox2</name>
</gene>
<feature type="transmembrane region" description="Helical" evidence="21">
    <location>
        <begin position="60"/>
        <end position="88"/>
    </location>
</feature>
<evidence type="ECO:0000256" key="13">
    <source>
        <dbReference type="ARBA" id="ARBA00022967"/>
    </source>
</evidence>
<dbReference type="EC" id="7.1.1.9" evidence="5"/>
<geneLocation type="mitochondrion" evidence="24"/>
<evidence type="ECO:0000256" key="7">
    <source>
        <dbReference type="ARBA" id="ARBA00022448"/>
    </source>
</evidence>
<organism evidence="24">
    <name type="scientific">Meloidogyne chitwoodi</name>
    <name type="common">Columbia root-knot nematode worm</name>
    <dbReference type="NCBI Taxonomy" id="59747"/>
    <lineage>
        <taxon>Eukaryota</taxon>
        <taxon>Metazoa</taxon>
        <taxon>Ecdysozoa</taxon>
        <taxon>Nematoda</taxon>
        <taxon>Chromadorea</taxon>
        <taxon>Rhabditida</taxon>
        <taxon>Tylenchina</taxon>
        <taxon>Tylenchomorpha</taxon>
        <taxon>Tylenchoidea</taxon>
        <taxon>Meloidogynidae</taxon>
        <taxon>Meloidogyninae</taxon>
        <taxon>Meloidogyne</taxon>
    </lineage>
</organism>
<dbReference type="Pfam" id="PF00116">
    <property type="entry name" value="COX2"/>
    <property type="match status" value="1"/>
</dbReference>
<dbReference type="Gene3D" id="2.60.40.420">
    <property type="entry name" value="Cupredoxins - blue copper proteins"/>
    <property type="match status" value="1"/>
</dbReference>
<dbReference type="SUPFAM" id="SSF49503">
    <property type="entry name" value="Cupredoxins"/>
    <property type="match status" value="1"/>
</dbReference>
<dbReference type="InterPro" id="IPR011759">
    <property type="entry name" value="Cyt_c_oxidase_su2_TM_dom"/>
</dbReference>
<evidence type="ECO:0000256" key="6">
    <source>
        <dbReference type="ARBA" id="ARBA00015946"/>
    </source>
</evidence>
<evidence type="ECO:0000256" key="16">
    <source>
        <dbReference type="ARBA" id="ARBA00023008"/>
    </source>
</evidence>
<keyword evidence="16" id="KW-0186">Copper</keyword>
<feature type="domain" description="Cytochrome oxidase subunit II transmembrane region profile" evidence="23">
    <location>
        <begin position="1"/>
        <end position="88"/>
    </location>
</feature>
<feature type="transmembrane region" description="Helical" evidence="21">
    <location>
        <begin position="26"/>
        <end position="48"/>
    </location>
</feature>
<dbReference type="Gene3D" id="1.10.287.90">
    <property type="match status" value="1"/>
</dbReference>
<keyword evidence="11" id="KW-0999">Mitochondrion inner membrane</keyword>
<keyword evidence="10" id="KW-0479">Metal-binding</keyword>
<evidence type="ECO:0000256" key="10">
    <source>
        <dbReference type="ARBA" id="ARBA00022723"/>
    </source>
</evidence>
<evidence type="ECO:0000256" key="8">
    <source>
        <dbReference type="ARBA" id="ARBA00022660"/>
    </source>
</evidence>
<dbReference type="AlphaFoldDB" id="A0A023VV27"/>
<feature type="domain" description="Cytochrome oxidase subunit II copper A binding" evidence="22">
    <location>
        <begin position="90"/>
        <end position="220"/>
    </location>
</feature>
<keyword evidence="15 21" id="KW-1133">Transmembrane helix</keyword>
<evidence type="ECO:0000313" key="24">
    <source>
        <dbReference type="EMBL" id="AHY20092.1"/>
    </source>
</evidence>
<name>A0A023VV27_MELCH</name>
<keyword evidence="12" id="KW-0460">Magnesium</keyword>
<sequence length="220" mass="26663">MLLGFNIFSIIFCYNELNFFHDYNCFLLIFILVFILFNYFFIMNIFFFQKMVLSYKLIELKCCFFPLVIMVFQLIPSLFLFFEMIYFFEDYFLTLKIIGHQWYWSYEYSDFLDLFFDSYMKEFEYLILGDNWFLEVDNHLVLPNDLLIRFVATSSDVIHAWSLPNFFIKMDVMSGIMSVINFKYDLLGIFFGQCSEICGVNHSFMPIMIEVVLFDFFKMS</sequence>
<keyword evidence="17 24" id="KW-0496">Mitochondrion</keyword>
<keyword evidence="13" id="KW-1278">Translocase</keyword>
<evidence type="ECO:0000256" key="3">
    <source>
        <dbReference type="ARBA" id="ARBA00007866"/>
    </source>
</evidence>
<accession>A0A023VV27</accession>
<evidence type="ECO:0000256" key="19">
    <source>
        <dbReference type="ARBA" id="ARBA00031389"/>
    </source>
</evidence>
<evidence type="ECO:0000256" key="17">
    <source>
        <dbReference type="ARBA" id="ARBA00023128"/>
    </source>
</evidence>
<dbReference type="GO" id="GO:0005743">
    <property type="term" value="C:mitochondrial inner membrane"/>
    <property type="evidence" value="ECO:0007669"/>
    <property type="project" value="UniProtKB-SubCell"/>
</dbReference>
<comment type="similarity">
    <text evidence="3">Belongs to the cytochrome c oxidase subunit 2 family.</text>
</comment>
<dbReference type="GO" id="GO:0042773">
    <property type="term" value="P:ATP synthesis coupled electron transport"/>
    <property type="evidence" value="ECO:0007669"/>
    <property type="project" value="TreeGrafter"/>
</dbReference>
<dbReference type="GO" id="GO:0004129">
    <property type="term" value="F:cytochrome-c oxidase activity"/>
    <property type="evidence" value="ECO:0007669"/>
    <property type="project" value="UniProtKB-EC"/>
</dbReference>
<comment type="cofactor">
    <cofactor evidence="1">
        <name>Cu cation</name>
        <dbReference type="ChEBI" id="CHEBI:23378"/>
    </cofactor>
</comment>
<dbReference type="InterPro" id="IPR036257">
    <property type="entry name" value="Cyt_c_oxidase_su2_TM_sf"/>
</dbReference>
<dbReference type="PANTHER" id="PTHR22888:SF9">
    <property type="entry name" value="CYTOCHROME C OXIDASE SUBUNIT 2"/>
    <property type="match status" value="1"/>
</dbReference>
<comment type="subcellular location">
    <subcellularLocation>
        <location evidence="2">Mitochondrion inner membrane</location>
        <topology evidence="2">Multi-pass membrane protein</topology>
    </subcellularLocation>
</comment>
<dbReference type="SUPFAM" id="SSF81464">
    <property type="entry name" value="Cytochrome c oxidase subunit II-like, transmembrane region"/>
    <property type="match status" value="1"/>
</dbReference>
<evidence type="ECO:0000256" key="14">
    <source>
        <dbReference type="ARBA" id="ARBA00022982"/>
    </source>
</evidence>
<dbReference type="InterPro" id="IPR001505">
    <property type="entry name" value="Copper_CuA"/>
</dbReference>
<evidence type="ECO:0000256" key="12">
    <source>
        <dbReference type="ARBA" id="ARBA00022842"/>
    </source>
</evidence>
<evidence type="ECO:0000256" key="18">
    <source>
        <dbReference type="ARBA" id="ARBA00023136"/>
    </source>
</evidence>
<dbReference type="EMBL" id="KJ476150">
    <property type="protein sequence ID" value="AHY20092.1"/>
    <property type="molecule type" value="Genomic_DNA"/>
</dbReference>
<protein>
    <recommendedName>
        <fullName evidence="6">Cytochrome c oxidase subunit 2</fullName>
        <ecNumber evidence="5">7.1.1.9</ecNumber>
    </recommendedName>
    <alternativeName>
        <fullName evidence="19">Cytochrome c oxidase polypeptide II</fullName>
    </alternativeName>
</protein>
<dbReference type="PROSITE" id="PS50999">
    <property type="entry name" value="COX2_TM"/>
    <property type="match status" value="1"/>
</dbReference>
<keyword evidence="8" id="KW-0679">Respiratory chain</keyword>
<dbReference type="PANTHER" id="PTHR22888">
    <property type="entry name" value="CYTOCHROME C OXIDASE, SUBUNIT II"/>
    <property type="match status" value="1"/>
</dbReference>
<keyword evidence="7" id="KW-0813">Transport</keyword>
<comment type="catalytic activity">
    <reaction evidence="20">
        <text>4 Fe(II)-[cytochrome c] + O2 + 8 H(+)(in) = 4 Fe(III)-[cytochrome c] + 2 H2O + 4 H(+)(out)</text>
        <dbReference type="Rhea" id="RHEA:11436"/>
        <dbReference type="Rhea" id="RHEA-COMP:10350"/>
        <dbReference type="Rhea" id="RHEA-COMP:14399"/>
        <dbReference type="ChEBI" id="CHEBI:15377"/>
        <dbReference type="ChEBI" id="CHEBI:15378"/>
        <dbReference type="ChEBI" id="CHEBI:15379"/>
        <dbReference type="ChEBI" id="CHEBI:29033"/>
        <dbReference type="ChEBI" id="CHEBI:29034"/>
        <dbReference type="EC" id="7.1.1.9"/>
    </reaction>
    <physiologicalReaction direction="left-to-right" evidence="20">
        <dbReference type="Rhea" id="RHEA:11437"/>
    </physiologicalReaction>
</comment>
<evidence type="ECO:0000259" key="23">
    <source>
        <dbReference type="PROSITE" id="PS50999"/>
    </source>
</evidence>
<keyword evidence="9 21" id="KW-0812">Transmembrane</keyword>
<proteinExistence type="inferred from homology"/>
<evidence type="ECO:0000256" key="9">
    <source>
        <dbReference type="ARBA" id="ARBA00022692"/>
    </source>
</evidence>
<dbReference type="InterPro" id="IPR045187">
    <property type="entry name" value="CcO_II"/>
</dbReference>
<evidence type="ECO:0000259" key="22">
    <source>
        <dbReference type="PROSITE" id="PS50857"/>
    </source>
</evidence>